<protein>
    <submittedName>
        <fullName evidence="1">Uncharacterized protein</fullName>
    </submittedName>
</protein>
<evidence type="ECO:0000313" key="1">
    <source>
        <dbReference type="EMBL" id="CAC5414036.1"/>
    </source>
</evidence>
<evidence type="ECO:0000313" key="2">
    <source>
        <dbReference type="Proteomes" id="UP000507470"/>
    </source>
</evidence>
<reference evidence="1 2" key="1">
    <citation type="submission" date="2020-06" db="EMBL/GenBank/DDBJ databases">
        <authorList>
            <person name="Li R."/>
            <person name="Bekaert M."/>
        </authorList>
    </citation>
    <scope>NUCLEOTIDE SEQUENCE [LARGE SCALE GENOMIC DNA]</scope>
    <source>
        <strain evidence="2">wild</strain>
    </source>
</reference>
<name>A0A6J8E1M3_MYTCO</name>
<dbReference type="AlphaFoldDB" id="A0A6J8E1M3"/>
<accession>A0A6J8E1M3</accession>
<organism evidence="1 2">
    <name type="scientific">Mytilus coruscus</name>
    <name type="common">Sea mussel</name>
    <dbReference type="NCBI Taxonomy" id="42192"/>
    <lineage>
        <taxon>Eukaryota</taxon>
        <taxon>Metazoa</taxon>
        <taxon>Spiralia</taxon>
        <taxon>Lophotrochozoa</taxon>
        <taxon>Mollusca</taxon>
        <taxon>Bivalvia</taxon>
        <taxon>Autobranchia</taxon>
        <taxon>Pteriomorphia</taxon>
        <taxon>Mytilida</taxon>
        <taxon>Mytiloidea</taxon>
        <taxon>Mytilidae</taxon>
        <taxon>Mytilinae</taxon>
        <taxon>Mytilus</taxon>
    </lineage>
</organism>
<dbReference type="Proteomes" id="UP000507470">
    <property type="component" value="Unassembled WGS sequence"/>
</dbReference>
<dbReference type="EMBL" id="CACVKT020008315">
    <property type="protein sequence ID" value="CAC5414036.1"/>
    <property type="molecule type" value="Genomic_DNA"/>
</dbReference>
<gene>
    <name evidence="1" type="ORF">MCOR_46883</name>
</gene>
<proteinExistence type="predicted"/>
<sequence>MSEIRKQDDSLFRSISGKLKSGRDSNHEFNEELINNIRDMLHDLESTFSKLSKMKELFVSIWKHKFHNTASEKKIKQRTRQNKWKIKNRSRKQLKSRMIQIFTSLGLDPIDGEISPSFGINQITEIEEHALNSLFGTYTCTRDKLCLQNLIDEGCFRMDALDTLSNYIQD</sequence>
<keyword evidence="2" id="KW-1185">Reference proteome</keyword>